<proteinExistence type="predicted"/>
<name>A0A8S5UBG3_9CAUD</name>
<protein>
    <submittedName>
        <fullName evidence="1">Uncharacterized protein</fullName>
    </submittedName>
</protein>
<sequence length="125" mass="13519">MRHYFLLRNVCLCTLLLCLGGYCGQACAGDDAQPGKCVITSGGHTYRPSGCLIRKGTDGGLSWHTIGRKDGKPLLEEILSVSIVEISRGTAEVSGVTRDGINSRWGQARRDGACWSGEDFRICIE</sequence>
<accession>A0A8S5UBG3</accession>
<dbReference type="EMBL" id="BK016061">
    <property type="protein sequence ID" value="DAF91771.1"/>
    <property type="molecule type" value="Genomic_DNA"/>
</dbReference>
<evidence type="ECO:0000313" key="1">
    <source>
        <dbReference type="EMBL" id="DAF91771.1"/>
    </source>
</evidence>
<reference evidence="1" key="1">
    <citation type="journal article" date="2021" name="Proc. Natl. Acad. Sci. U.S.A.">
        <title>A Catalog of Tens of Thousands of Viruses from Human Metagenomes Reveals Hidden Associations with Chronic Diseases.</title>
        <authorList>
            <person name="Tisza M.J."/>
            <person name="Buck C.B."/>
        </authorList>
    </citation>
    <scope>NUCLEOTIDE SEQUENCE</scope>
    <source>
        <strain evidence="1">CtcT39</strain>
    </source>
</reference>
<organism evidence="1">
    <name type="scientific">Caudovirales sp. ctcT39</name>
    <dbReference type="NCBI Taxonomy" id="2825769"/>
    <lineage>
        <taxon>Viruses</taxon>
        <taxon>Duplodnaviria</taxon>
        <taxon>Heunggongvirae</taxon>
        <taxon>Uroviricota</taxon>
        <taxon>Caudoviricetes</taxon>
    </lineage>
</organism>